<reference evidence="1 2" key="1">
    <citation type="submission" date="2015-04" db="EMBL/GenBank/DDBJ databases">
        <title>Draft Genome Sequence of the Novel Agar-Digesting Marine Bacterium Q1.</title>
        <authorList>
            <person name="Li Y."/>
            <person name="Li D."/>
            <person name="Chen G."/>
            <person name="Du Z."/>
        </authorList>
    </citation>
    <scope>NUCLEOTIDE SEQUENCE [LARGE SCALE GENOMIC DNA]</scope>
    <source>
        <strain evidence="1 2">Q1</strain>
    </source>
</reference>
<proteinExistence type="predicted"/>
<evidence type="ECO:0000313" key="1">
    <source>
        <dbReference type="EMBL" id="KMT65211.1"/>
    </source>
</evidence>
<evidence type="ECO:0000313" key="2">
    <source>
        <dbReference type="Proteomes" id="UP000037600"/>
    </source>
</evidence>
<name>A0A0J8JKZ1_9ALTE</name>
<dbReference type="Proteomes" id="UP000037600">
    <property type="component" value="Unassembled WGS sequence"/>
</dbReference>
<dbReference type="STRING" id="1513271.XM47_10800"/>
<protein>
    <submittedName>
        <fullName evidence="1">Uncharacterized protein</fullName>
    </submittedName>
</protein>
<accession>A0A0J8JKZ1</accession>
<dbReference type="AlphaFoldDB" id="A0A0J8JKZ1"/>
<dbReference type="OrthoDB" id="9780340at2"/>
<dbReference type="PROSITE" id="PS00195">
    <property type="entry name" value="GLUTAREDOXIN_1"/>
    <property type="match status" value="1"/>
</dbReference>
<sequence>MAMNFNIGHFLKLTLVGLFMFCLSKTFAVPSQTLTVKPIPDSIEQQAFLLNGWRADRPNLLIFKDPFCPYCIKAIPRLDKLVGYNIYLFWAPILGNASKQRTYEFFHCERPVSEAILTSVAQRKKPECDGELQQDLVNQNNYYVSMYQINSVPSFYLQGQPVSLARLLKYQQSKSVSVMGVKPDWQRFVKLQQLPAWQAQSLLLLVAKQDVKQAGELVAKYQPEYLVTEIEVLQQHPELLGCKDNTGKCFNQKIKSYQQQKELFMLMFGDKLNFKQSLVFEHTGNFFSL</sequence>
<dbReference type="InterPro" id="IPR011767">
    <property type="entry name" value="GLR_AS"/>
</dbReference>
<comment type="caution">
    <text evidence="1">The sequence shown here is derived from an EMBL/GenBank/DDBJ whole genome shotgun (WGS) entry which is preliminary data.</text>
</comment>
<gene>
    <name evidence="1" type="ORF">XM47_10800</name>
</gene>
<dbReference type="Gene3D" id="3.40.30.10">
    <property type="entry name" value="Glutaredoxin"/>
    <property type="match status" value="1"/>
</dbReference>
<dbReference type="InterPro" id="IPR036249">
    <property type="entry name" value="Thioredoxin-like_sf"/>
</dbReference>
<dbReference type="SUPFAM" id="SSF52833">
    <property type="entry name" value="Thioredoxin-like"/>
    <property type="match status" value="1"/>
</dbReference>
<keyword evidence="2" id="KW-1185">Reference proteome</keyword>
<dbReference type="EMBL" id="LAZL01000015">
    <property type="protein sequence ID" value="KMT65211.1"/>
    <property type="molecule type" value="Genomic_DNA"/>
</dbReference>
<organism evidence="1 2">
    <name type="scientific">Catenovulum maritimum</name>
    <dbReference type="NCBI Taxonomy" id="1513271"/>
    <lineage>
        <taxon>Bacteria</taxon>
        <taxon>Pseudomonadati</taxon>
        <taxon>Pseudomonadota</taxon>
        <taxon>Gammaproteobacteria</taxon>
        <taxon>Alteromonadales</taxon>
        <taxon>Alteromonadaceae</taxon>
        <taxon>Catenovulum</taxon>
    </lineage>
</organism>